<dbReference type="AlphaFoldDB" id="A0A7E4VNG7"/>
<dbReference type="Proteomes" id="UP000492821">
    <property type="component" value="Unassembled WGS sequence"/>
</dbReference>
<keyword evidence="1" id="KW-1185">Reference proteome</keyword>
<accession>A0A7E4VNG7</accession>
<dbReference type="WBParaSite" id="Pan_g23337.t1">
    <property type="protein sequence ID" value="Pan_g23337.t1"/>
    <property type="gene ID" value="Pan_g23337"/>
</dbReference>
<organism evidence="1 2">
    <name type="scientific">Panagrellus redivivus</name>
    <name type="common">Microworm</name>
    <dbReference type="NCBI Taxonomy" id="6233"/>
    <lineage>
        <taxon>Eukaryota</taxon>
        <taxon>Metazoa</taxon>
        <taxon>Ecdysozoa</taxon>
        <taxon>Nematoda</taxon>
        <taxon>Chromadorea</taxon>
        <taxon>Rhabditida</taxon>
        <taxon>Tylenchina</taxon>
        <taxon>Panagrolaimomorpha</taxon>
        <taxon>Panagrolaimoidea</taxon>
        <taxon>Panagrolaimidae</taxon>
        <taxon>Panagrellus</taxon>
    </lineage>
</organism>
<sequence length="67" mass="7740">MQHVDDRDVKVSRVNFTETFQRQQTEDFSSRPVSAAPSRWVAFVDELGTPIQQLERSPPPGRSTFIY</sequence>
<protein>
    <submittedName>
        <fullName evidence="2">Transposase</fullName>
    </submittedName>
</protein>
<evidence type="ECO:0000313" key="2">
    <source>
        <dbReference type="WBParaSite" id="Pan_g23337.t1"/>
    </source>
</evidence>
<evidence type="ECO:0000313" key="1">
    <source>
        <dbReference type="Proteomes" id="UP000492821"/>
    </source>
</evidence>
<reference evidence="2" key="2">
    <citation type="submission" date="2020-10" db="UniProtKB">
        <authorList>
            <consortium name="WormBaseParasite"/>
        </authorList>
    </citation>
    <scope>IDENTIFICATION</scope>
</reference>
<reference evidence="1" key="1">
    <citation type="journal article" date="2013" name="Genetics">
        <title>The draft genome and transcriptome of Panagrellus redivivus are shaped by the harsh demands of a free-living lifestyle.</title>
        <authorList>
            <person name="Srinivasan J."/>
            <person name="Dillman A.R."/>
            <person name="Macchietto M.G."/>
            <person name="Heikkinen L."/>
            <person name="Lakso M."/>
            <person name="Fracchia K.M."/>
            <person name="Antoshechkin I."/>
            <person name="Mortazavi A."/>
            <person name="Wong G."/>
            <person name="Sternberg P.W."/>
        </authorList>
    </citation>
    <scope>NUCLEOTIDE SEQUENCE [LARGE SCALE GENOMIC DNA]</scope>
    <source>
        <strain evidence="1">MT8872</strain>
    </source>
</reference>
<proteinExistence type="predicted"/>
<name>A0A7E4VNG7_PANRE</name>